<evidence type="ECO:0000256" key="6">
    <source>
        <dbReference type="PROSITE-ProRule" id="PRU10137"/>
    </source>
</evidence>
<accession>A0A166S0S1</accession>
<dbReference type="GO" id="GO:0015074">
    <property type="term" value="P:DNA integration"/>
    <property type="evidence" value="ECO:0007669"/>
    <property type="project" value="UniProtKB-KW"/>
</dbReference>
<feature type="active site" description="O-(5'-phospho-DNA)-serine intermediate" evidence="5 6">
    <location>
        <position position="9"/>
    </location>
</feature>
<dbReference type="PROSITE" id="PS00398">
    <property type="entry name" value="RECOMBINASES_2"/>
    <property type="match status" value="1"/>
</dbReference>
<dbReference type="PROSITE" id="PS00397">
    <property type="entry name" value="RECOMBINASES_1"/>
    <property type="match status" value="1"/>
</dbReference>
<evidence type="ECO:0000313" key="9">
    <source>
        <dbReference type="Proteomes" id="UP000077407"/>
    </source>
</evidence>
<dbReference type="Pfam" id="PF02796">
    <property type="entry name" value="HTH_7"/>
    <property type="match status" value="1"/>
</dbReference>
<gene>
    <name evidence="8" type="primary">tnpR_1</name>
    <name evidence="8" type="ORF">WY13_00715</name>
</gene>
<feature type="domain" description="Resolvase/invertase-type recombinase catalytic" evidence="7">
    <location>
        <begin position="1"/>
        <end position="135"/>
    </location>
</feature>
<dbReference type="InterPro" id="IPR006118">
    <property type="entry name" value="Recombinase_CS"/>
</dbReference>
<comment type="caution">
    <text evidence="8">The sequence shown here is derived from an EMBL/GenBank/DDBJ whole genome shotgun (WGS) entry which is preliminary data.</text>
</comment>
<evidence type="ECO:0000313" key="8">
    <source>
        <dbReference type="EMBL" id="OAA91458.1"/>
    </source>
</evidence>
<dbReference type="Gene3D" id="3.40.50.1390">
    <property type="entry name" value="Resolvase, N-terminal catalytic domain"/>
    <property type="match status" value="1"/>
</dbReference>
<dbReference type="CDD" id="cd03768">
    <property type="entry name" value="SR_ResInv"/>
    <property type="match status" value="1"/>
</dbReference>
<evidence type="ECO:0000259" key="7">
    <source>
        <dbReference type="PROSITE" id="PS51736"/>
    </source>
</evidence>
<comment type="similarity">
    <text evidence="1">Belongs to the site-specific recombinase resolvase family.</text>
</comment>
<evidence type="ECO:0000256" key="2">
    <source>
        <dbReference type="ARBA" id="ARBA00022908"/>
    </source>
</evidence>
<dbReference type="PANTHER" id="PTHR30461:SF26">
    <property type="entry name" value="RESOLVASE HOMOLOG YNEB"/>
    <property type="match status" value="1"/>
</dbReference>
<dbReference type="OrthoDB" id="9797501at2"/>
<evidence type="ECO:0000256" key="5">
    <source>
        <dbReference type="PIRSR" id="PIRSR606118-50"/>
    </source>
</evidence>
<organism evidence="8 9">
    <name type="scientific">Clostridium ljungdahlii</name>
    <dbReference type="NCBI Taxonomy" id="1538"/>
    <lineage>
        <taxon>Bacteria</taxon>
        <taxon>Bacillati</taxon>
        <taxon>Bacillota</taxon>
        <taxon>Clostridia</taxon>
        <taxon>Eubacteriales</taxon>
        <taxon>Clostridiaceae</taxon>
        <taxon>Clostridium</taxon>
    </lineage>
</organism>
<dbReference type="GO" id="GO:0000150">
    <property type="term" value="F:DNA strand exchange activity"/>
    <property type="evidence" value="ECO:0007669"/>
    <property type="project" value="InterPro"/>
</dbReference>
<dbReference type="PANTHER" id="PTHR30461">
    <property type="entry name" value="DNA-INVERTASE FROM LAMBDOID PROPHAGE"/>
    <property type="match status" value="1"/>
</dbReference>
<evidence type="ECO:0000256" key="4">
    <source>
        <dbReference type="ARBA" id="ARBA00023172"/>
    </source>
</evidence>
<proteinExistence type="inferred from homology"/>
<reference evidence="8 9" key="1">
    <citation type="journal article" date="2015" name="Biotechnol. Bioeng.">
        <title>Genome sequence and phenotypic characterization of Caulobacter segnis.</title>
        <authorList>
            <person name="Patel S."/>
            <person name="Fletcher B."/>
            <person name="Scott D.C."/>
            <person name="Ely B."/>
        </authorList>
    </citation>
    <scope>NUCLEOTIDE SEQUENCE [LARGE SCALE GENOMIC DNA]</scope>
    <source>
        <strain evidence="8 9">ERI-2</strain>
    </source>
</reference>
<dbReference type="SUPFAM" id="SSF53041">
    <property type="entry name" value="Resolvase-like"/>
    <property type="match status" value="1"/>
</dbReference>
<dbReference type="Pfam" id="PF00239">
    <property type="entry name" value="Resolvase"/>
    <property type="match status" value="1"/>
</dbReference>
<dbReference type="InterPro" id="IPR036162">
    <property type="entry name" value="Resolvase-like_N_sf"/>
</dbReference>
<dbReference type="InterPro" id="IPR050639">
    <property type="entry name" value="SSR_resolvase"/>
</dbReference>
<dbReference type="InterPro" id="IPR006119">
    <property type="entry name" value="Resolv_N"/>
</dbReference>
<name>A0A166S0S1_9CLOT</name>
<dbReference type="RefSeq" id="WP_063554316.1">
    <property type="nucleotide sequence ID" value="NZ_LITT01000006.1"/>
</dbReference>
<dbReference type="PATRIC" id="fig|1538.10.peg.1212"/>
<keyword evidence="2" id="KW-0229">DNA integration</keyword>
<dbReference type="EMBL" id="LITT01000006">
    <property type="protein sequence ID" value="OAA91458.1"/>
    <property type="molecule type" value="Genomic_DNA"/>
</dbReference>
<dbReference type="GO" id="GO:0003677">
    <property type="term" value="F:DNA binding"/>
    <property type="evidence" value="ECO:0007669"/>
    <property type="project" value="UniProtKB-KW"/>
</dbReference>
<dbReference type="PROSITE" id="PS51736">
    <property type="entry name" value="RECOMBINASES_3"/>
    <property type="match status" value="1"/>
</dbReference>
<protein>
    <submittedName>
        <fullName evidence="8">Transposon Tn3 resolvase</fullName>
    </submittedName>
</protein>
<evidence type="ECO:0000256" key="1">
    <source>
        <dbReference type="ARBA" id="ARBA00009913"/>
    </source>
</evidence>
<evidence type="ECO:0000256" key="3">
    <source>
        <dbReference type="ARBA" id="ARBA00023125"/>
    </source>
</evidence>
<dbReference type="SMART" id="SM00857">
    <property type="entry name" value="Resolvase"/>
    <property type="match status" value="1"/>
</dbReference>
<dbReference type="InterPro" id="IPR006120">
    <property type="entry name" value="Resolvase_HTH_dom"/>
</dbReference>
<dbReference type="AlphaFoldDB" id="A0A166S0S1"/>
<sequence length="188" mass="21316">MFRGYARVSTIDQNLDRQILALQEIGCEKIYQEKITGTKIDRPELQRLLSELEEGDTVIVKELTRVSRSTADMLNLVEQITKKGCYIKSLNENWLDTGSPTGELMLTLMAGIAQFERRLLIQRCNEGRQVAISKGVKMGRPKTGGKQMEYALQLYKDKAMSIRKICEVTGIAKATLCRRIKELQEVSS</sequence>
<keyword evidence="3" id="KW-0238">DNA-binding</keyword>
<dbReference type="Proteomes" id="UP000077407">
    <property type="component" value="Unassembled WGS sequence"/>
</dbReference>
<keyword evidence="4" id="KW-0233">DNA recombination</keyword>